<comment type="similarity">
    <text evidence="1 3">Belongs to the short-chain dehydrogenases/reductases (SDR) family.</text>
</comment>
<dbReference type="PANTHER" id="PTHR24322">
    <property type="entry name" value="PKSB"/>
    <property type="match status" value="1"/>
</dbReference>
<dbReference type="GO" id="GO:0016616">
    <property type="term" value="F:oxidoreductase activity, acting on the CH-OH group of donors, NAD or NADP as acceptor"/>
    <property type="evidence" value="ECO:0007669"/>
    <property type="project" value="TreeGrafter"/>
</dbReference>
<sequence>MRVPAFRSIRNPLAPAYPEIDLTAARVLITGAGRGIGQATAELFAGKGADVVIADVDAAAATAAAAALGARAVELDVRQREQWDRVVAELGRIDILVNNAGVMPAGPFLAEPDAVGHTTIDVNVWGVIHGMRAVAPAMIERGRGHIVNVASLAGKIPLPGLAVYNASKFAAVGLSAATRLEFADSGVSVSCVLPSAVRTRLSSGLTLGRGLPTVDPVDVAAAIVKTCRTRRAEVAVPQYLDPLDIALAAAPESVVRMVRGLFDGDRALHPGDVAVRAAYEEQVRAIAREPER</sequence>
<evidence type="ECO:0000256" key="3">
    <source>
        <dbReference type="RuleBase" id="RU000363"/>
    </source>
</evidence>
<accession>A0A7X6RHQ0</accession>
<gene>
    <name evidence="4" type="ORF">HGA07_12455</name>
</gene>
<dbReference type="PROSITE" id="PS00061">
    <property type="entry name" value="ADH_SHORT"/>
    <property type="match status" value="1"/>
</dbReference>
<dbReference type="NCBIfam" id="NF005878">
    <property type="entry name" value="PRK07825.1"/>
    <property type="match status" value="1"/>
</dbReference>
<dbReference type="InterPro" id="IPR002347">
    <property type="entry name" value="SDR_fam"/>
</dbReference>
<dbReference type="Pfam" id="PF00106">
    <property type="entry name" value="adh_short"/>
    <property type="match status" value="1"/>
</dbReference>
<dbReference type="PRINTS" id="PR00081">
    <property type="entry name" value="GDHRDH"/>
</dbReference>
<protein>
    <submittedName>
        <fullName evidence="4">SDR family NAD(P)-dependent oxidoreductase</fullName>
    </submittedName>
</protein>
<keyword evidence="5" id="KW-1185">Reference proteome</keyword>
<evidence type="ECO:0000313" key="5">
    <source>
        <dbReference type="Proteomes" id="UP000523447"/>
    </source>
</evidence>
<dbReference type="InterPro" id="IPR020904">
    <property type="entry name" value="Sc_DH/Rdtase_CS"/>
</dbReference>
<evidence type="ECO:0000256" key="1">
    <source>
        <dbReference type="ARBA" id="ARBA00006484"/>
    </source>
</evidence>
<proteinExistence type="inferred from homology"/>
<evidence type="ECO:0000313" key="4">
    <source>
        <dbReference type="EMBL" id="NKY86437.1"/>
    </source>
</evidence>
<dbReference type="EMBL" id="JAAXPE010000010">
    <property type="protein sequence ID" value="NKY86437.1"/>
    <property type="molecule type" value="Genomic_DNA"/>
</dbReference>
<dbReference type="AlphaFoldDB" id="A0A7X6RHQ0"/>
<dbReference type="Proteomes" id="UP000523447">
    <property type="component" value="Unassembled WGS sequence"/>
</dbReference>
<dbReference type="SUPFAM" id="SSF51735">
    <property type="entry name" value="NAD(P)-binding Rossmann-fold domains"/>
    <property type="match status" value="1"/>
</dbReference>
<reference evidence="4 5" key="1">
    <citation type="submission" date="2020-04" db="EMBL/GenBank/DDBJ databases">
        <title>MicrobeNet Type strains.</title>
        <authorList>
            <person name="Nicholson A.C."/>
        </authorList>
    </citation>
    <scope>NUCLEOTIDE SEQUENCE [LARGE SCALE GENOMIC DNA]</scope>
    <source>
        <strain evidence="4 5">DSM 44445</strain>
    </source>
</reference>
<name>A0A7X6RHQ0_9NOCA</name>
<dbReference type="PRINTS" id="PR00080">
    <property type="entry name" value="SDRFAMILY"/>
</dbReference>
<comment type="caution">
    <text evidence="4">The sequence shown here is derived from an EMBL/GenBank/DDBJ whole genome shotgun (WGS) entry which is preliminary data.</text>
</comment>
<dbReference type="PANTHER" id="PTHR24322:SF736">
    <property type="entry name" value="RETINOL DEHYDROGENASE 10"/>
    <property type="match status" value="1"/>
</dbReference>
<dbReference type="Gene3D" id="3.40.50.720">
    <property type="entry name" value="NAD(P)-binding Rossmann-like Domain"/>
    <property type="match status" value="1"/>
</dbReference>
<organism evidence="4 5">
    <name type="scientific">Nocardia veterana</name>
    <dbReference type="NCBI Taxonomy" id="132249"/>
    <lineage>
        <taxon>Bacteria</taxon>
        <taxon>Bacillati</taxon>
        <taxon>Actinomycetota</taxon>
        <taxon>Actinomycetes</taxon>
        <taxon>Mycobacteriales</taxon>
        <taxon>Nocardiaceae</taxon>
        <taxon>Nocardia</taxon>
    </lineage>
</organism>
<dbReference type="RefSeq" id="WP_051031223.1">
    <property type="nucleotide sequence ID" value="NZ_CAWPHS010000002.1"/>
</dbReference>
<keyword evidence="2" id="KW-0560">Oxidoreductase</keyword>
<dbReference type="InterPro" id="IPR036291">
    <property type="entry name" value="NAD(P)-bd_dom_sf"/>
</dbReference>
<evidence type="ECO:0000256" key="2">
    <source>
        <dbReference type="ARBA" id="ARBA00023002"/>
    </source>
</evidence>